<reference evidence="13 14" key="1">
    <citation type="submission" date="2019-06" db="EMBL/GenBank/DDBJ databases">
        <title>Whole genome shotgun sequence of Vibrio comitans NBRC 102076.</title>
        <authorList>
            <person name="Hosoyama A."/>
            <person name="Uohara A."/>
            <person name="Ohji S."/>
            <person name="Ichikawa N."/>
        </authorList>
    </citation>
    <scope>NUCLEOTIDE SEQUENCE [LARGE SCALE GENOMIC DNA]</scope>
    <source>
        <strain evidence="13 14">NBRC 102076</strain>
    </source>
</reference>
<keyword evidence="8 10" id="KW-0238">DNA-binding</keyword>
<dbReference type="PRINTS" id="PR01467">
    <property type="entry name" value="ARGREPRESSOR"/>
</dbReference>
<gene>
    <name evidence="10 13" type="primary">argR</name>
    <name evidence="13" type="ORF">VCO01S_24400</name>
</gene>
<keyword evidence="9 10" id="KW-0804">Transcription</keyword>
<evidence type="ECO:0000256" key="10">
    <source>
        <dbReference type="HAMAP-Rule" id="MF_00173"/>
    </source>
</evidence>
<dbReference type="InterPro" id="IPR020900">
    <property type="entry name" value="Arg_repress_DNA-bd"/>
</dbReference>
<comment type="caution">
    <text evidence="13">The sequence shown here is derived from an EMBL/GenBank/DDBJ whole genome shotgun (WGS) entry which is preliminary data.</text>
</comment>
<evidence type="ECO:0000256" key="1">
    <source>
        <dbReference type="ARBA" id="ARBA00004496"/>
    </source>
</evidence>
<dbReference type="Gene3D" id="3.30.1360.40">
    <property type="match status" value="1"/>
</dbReference>
<dbReference type="RefSeq" id="WP_141271626.1">
    <property type="nucleotide sequence ID" value="NZ_BJLH01000010.1"/>
</dbReference>
<dbReference type="GO" id="GO:0006526">
    <property type="term" value="P:L-arginine biosynthetic process"/>
    <property type="evidence" value="ECO:0007669"/>
    <property type="project" value="UniProtKB-UniPathway"/>
</dbReference>
<dbReference type="PANTHER" id="PTHR34471:SF1">
    <property type="entry name" value="ARGININE REPRESSOR"/>
    <property type="match status" value="1"/>
</dbReference>
<keyword evidence="6 10" id="KW-0055">Arginine biosynthesis</keyword>
<dbReference type="PANTHER" id="PTHR34471">
    <property type="entry name" value="ARGININE REPRESSOR"/>
    <property type="match status" value="1"/>
</dbReference>
<evidence type="ECO:0000256" key="6">
    <source>
        <dbReference type="ARBA" id="ARBA00022571"/>
    </source>
</evidence>
<keyword evidence="5 10" id="KW-0963">Cytoplasm</keyword>
<evidence type="ECO:0000259" key="12">
    <source>
        <dbReference type="Pfam" id="PF02863"/>
    </source>
</evidence>
<dbReference type="GO" id="GO:0051259">
    <property type="term" value="P:protein complex oligomerization"/>
    <property type="evidence" value="ECO:0007669"/>
    <property type="project" value="InterPro"/>
</dbReference>
<comment type="function">
    <text evidence="10">Regulates arginine biosynthesis genes.</text>
</comment>
<evidence type="ECO:0000259" key="11">
    <source>
        <dbReference type="Pfam" id="PF01316"/>
    </source>
</evidence>
<dbReference type="InterPro" id="IPR036390">
    <property type="entry name" value="WH_DNA-bd_sf"/>
</dbReference>
<keyword evidence="14" id="KW-1185">Reference proteome</keyword>
<evidence type="ECO:0000256" key="3">
    <source>
        <dbReference type="ARBA" id="ARBA00008316"/>
    </source>
</evidence>
<dbReference type="EMBL" id="BJLH01000010">
    <property type="protein sequence ID" value="GEA61247.1"/>
    <property type="molecule type" value="Genomic_DNA"/>
</dbReference>
<comment type="pathway">
    <text evidence="2 10">Amino-acid biosynthesis; L-arginine biosynthesis [regulation].</text>
</comment>
<feature type="domain" description="Arginine repressor DNA-binding" evidence="11">
    <location>
        <begin position="17"/>
        <end position="81"/>
    </location>
</feature>
<dbReference type="GO" id="GO:0005737">
    <property type="term" value="C:cytoplasm"/>
    <property type="evidence" value="ECO:0007669"/>
    <property type="project" value="UniProtKB-SubCell"/>
</dbReference>
<evidence type="ECO:0000256" key="8">
    <source>
        <dbReference type="ARBA" id="ARBA00023125"/>
    </source>
</evidence>
<accession>A0A4Y3IPR1</accession>
<dbReference type="SUPFAM" id="SSF46785">
    <property type="entry name" value="Winged helix' DNA-binding domain"/>
    <property type="match status" value="1"/>
</dbReference>
<evidence type="ECO:0000313" key="14">
    <source>
        <dbReference type="Proteomes" id="UP000318242"/>
    </source>
</evidence>
<dbReference type="InterPro" id="IPR036251">
    <property type="entry name" value="Arg_repress_C_sf"/>
</dbReference>
<keyword evidence="10" id="KW-0028">Amino-acid biosynthesis</keyword>
<dbReference type="SUPFAM" id="SSF55252">
    <property type="entry name" value="C-terminal domain of arginine repressor"/>
    <property type="match status" value="1"/>
</dbReference>
<keyword evidence="10" id="KW-0678">Repressor</keyword>
<dbReference type="GO" id="GO:0034618">
    <property type="term" value="F:arginine binding"/>
    <property type="evidence" value="ECO:0007669"/>
    <property type="project" value="InterPro"/>
</dbReference>
<evidence type="ECO:0000256" key="7">
    <source>
        <dbReference type="ARBA" id="ARBA00023015"/>
    </source>
</evidence>
<dbReference type="UniPathway" id="UPA00068"/>
<proteinExistence type="inferred from homology"/>
<evidence type="ECO:0000256" key="2">
    <source>
        <dbReference type="ARBA" id="ARBA00005040"/>
    </source>
</evidence>
<dbReference type="Pfam" id="PF02863">
    <property type="entry name" value="Arg_repressor_C"/>
    <property type="match status" value="1"/>
</dbReference>
<dbReference type="GO" id="GO:0003677">
    <property type="term" value="F:DNA binding"/>
    <property type="evidence" value="ECO:0007669"/>
    <property type="project" value="UniProtKB-KW"/>
</dbReference>
<dbReference type="OrthoDB" id="6504145at2"/>
<organism evidence="13 14">
    <name type="scientific">Vibrio comitans NBRC 102076</name>
    <dbReference type="NCBI Taxonomy" id="1219078"/>
    <lineage>
        <taxon>Bacteria</taxon>
        <taxon>Pseudomonadati</taxon>
        <taxon>Pseudomonadota</taxon>
        <taxon>Gammaproteobacteria</taxon>
        <taxon>Vibrionales</taxon>
        <taxon>Vibrionaceae</taxon>
        <taxon>Vibrio</taxon>
    </lineage>
</organism>
<dbReference type="AlphaFoldDB" id="A0A4Y3IPR1"/>
<comment type="similarity">
    <text evidence="3 10">Belongs to the ArgR family.</text>
</comment>
<evidence type="ECO:0000256" key="5">
    <source>
        <dbReference type="ARBA" id="ARBA00022490"/>
    </source>
</evidence>
<dbReference type="InterPro" id="IPR036388">
    <property type="entry name" value="WH-like_DNA-bd_sf"/>
</dbReference>
<feature type="domain" description="Arginine repressor C-terminal" evidence="12">
    <location>
        <begin position="93"/>
        <end position="155"/>
    </location>
</feature>
<dbReference type="Proteomes" id="UP000318242">
    <property type="component" value="Unassembled WGS sequence"/>
</dbReference>
<keyword evidence="7 10" id="KW-0805">Transcription regulation</keyword>
<comment type="subcellular location">
    <subcellularLocation>
        <location evidence="1 10">Cytoplasm</location>
    </subcellularLocation>
</comment>
<dbReference type="InterPro" id="IPR001669">
    <property type="entry name" value="Arg_repress"/>
</dbReference>
<dbReference type="GO" id="GO:0003700">
    <property type="term" value="F:DNA-binding transcription factor activity"/>
    <property type="evidence" value="ECO:0007669"/>
    <property type="project" value="UniProtKB-UniRule"/>
</dbReference>
<name>A0A4Y3IPR1_9VIBR</name>
<protein>
    <recommendedName>
        <fullName evidence="4 10">Arginine repressor</fullName>
    </recommendedName>
</protein>
<evidence type="ECO:0000256" key="9">
    <source>
        <dbReference type="ARBA" id="ARBA00023163"/>
    </source>
</evidence>
<dbReference type="GO" id="GO:1900079">
    <property type="term" value="P:regulation of arginine biosynthetic process"/>
    <property type="evidence" value="ECO:0007669"/>
    <property type="project" value="UniProtKB-UniRule"/>
</dbReference>
<dbReference type="Pfam" id="PF01316">
    <property type="entry name" value="Arg_repressor"/>
    <property type="match status" value="1"/>
</dbReference>
<evidence type="ECO:0000256" key="4">
    <source>
        <dbReference type="ARBA" id="ARBA00021148"/>
    </source>
</evidence>
<dbReference type="InterPro" id="IPR020899">
    <property type="entry name" value="Arg_repress_C"/>
</dbReference>
<evidence type="ECO:0000313" key="13">
    <source>
        <dbReference type="EMBL" id="GEA61247.1"/>
    </source>
</evidence>
<sequence length="161" mass="17436">MHSSATLSHPQSQEKSLENVCKRLLQENSFHNQSELRESLSKNGFAGISQSTVSRLLTQLGVIKAPNALGKKIYCLAPETSAIQFDSSIASQIDSVEDNKSMIVIKTKPGSAQLIARLIDFDADKAILGSIAGDDTVLVIPSDVEKIEQCKRAIRSILALN</sequence>
<dbReference type="Gene3D" id="1.10.10.10">
    <property type="entry name" value="Winged helix-like DNA-binding domain superfamily/Winged helix DNA-binding domain"/>
    <property type="match status" value="1"/>
</dbReference>
<dbReference type="HAMAP" id="MF_00173">
    <property type="entry name" value="Arg_repressor"/>
    <property type="match status" value="1"/>
</dbReference>